<reference evidence="1" key="1">
    <citation type="journal article" date="2021" name="Environ. Microbiol.">
        <title>Gene family expansions and transcriptome signatures uncover fungal adaptations to wood decay.</title>
        <authorList>
            <person name="Hage H."/>
            <person name="Miyauchi S."/>
            <person name="Viragh M."/>
            <person name="Drula E."/>
            <person name="Min B."/>
            <person name="Chaduli D."/>
            <person name="Navarro D."/>
            <person name="Favel A."/>
            <person name="Norest M."/>
            <person name="Lesage-Meessen L."/>
            <person name="Balint B."/>
            <person name="Merenyi Z."/>
            <person name="de Eugenio L."/>
            <person name="Morin E."/>
            <person name="Martinez A.T."/>
            <person name="Baldrian P."/>
            <person name="Stursova M."/>
            <person name="Martinez M.J."/>
            <person name="Novotny C."/>
            <person name="Magnuson J.K."/>
            <person name="Spatafora J.W."/>
            <person name="Maurice S."/>
            <person name="Pangilinan J."/>
            <person name="Andreopoulos W."/>
            <person name="LaButti K."/>
            <person name="Hundley H."/>
            <person name="Na H."/>
            <person name="Kuo A."/>
            <person name="Barry K."/>
            <person name="Lipzen A."/>
            <person name="Henrissat B."/>
            <person name="Riley R."/>
            <person name="Ahrendt S."/>
            <person name="Nagy L.G."/>
            <person name="Grigoriev I.V."/>
            <person name="Martin F."/>
            <person name="Rosso M.N."/>
        </authorList>
    </citation>
    <scope>NUCLEOTIDE SEQUENCE</scope>
    <source>
        <strain evidence="1">CBS 384.51</strain>
    </source>
</reference>
<keyword evidence="2" id="KW-1185">Reference proteome</keyword>
<protein>
    <submittedName>
        <fullName evidence="1">S-adenosyl-L-methionine-dependent methyltransferase</fullName>
    </submittedName>
</protein>
<dbReference type="EMBL" id="MU274906">
    <property type="protein sequence ID" value="KAI0091190.1"/>
    <property type="molecule type" value="Genomic_DNA"/>
</dbReference>
<keyword evidence="1" id="KW-0808">Transferase</keyword>
<organism evidence="1 2">
    <name type="scientific">Irpex rosettiformis</name>
    <dbReference type="NCBI Taxonomy" id="378272"/>
    <lineage>
        <taxon>Eukaryota</taxon>
        <taxon>Fungi</taxon>
        <taxon>Dikarya</taxon>
        <taxon>Basidiomycota</taxon>
        <taxon>Agaricomycotina</taxon>
        <taxon>Agaricomycetes</taxon>
        <taxon>Polyporales</taxon>
        <taxon>Irpicaceae</taxon>
        <taxon>Irpex</taxon>
    </lineage>
</organism>
<name>A0ACB8UAB8_9APHY</name>
<evidence type="ECO:0000313" key="2">
    <source>
        <dbReference type="Proteomes" id="UP001055072"/>
    </source>
</evidence>
<dbReference type="Proteomes" id="UP001055072">
    <property type="component" value="Unassembled WGS sequence"/>
</dbReference>
<keyword evidence="1" id="KW-0489">Methyltransferase</keyword>
<gene>
    <name evidence="1" type="ORF">BDY19DRAFT_934384</name>
</gene>
<sequence>MASRSESKDVHDELKNARRRKRIQDEKPYPVAYSNDQVAYDNWNHMFLKSLSQGLTLRQYDTPPKDILDLGCGSGLWVMDAAQQWPSSNFIGYDCLHIQPNLKVFGSSQPGLEDLAKRIKWMCGNFLDPLPFKANSFDFVRICCIGLGVPEDEWQTLLQEVTRVLKPGAFVEIVEEDLIFPASGDSIKETGTPVTRRLKPLLEPSLQEQNGSNGTSRTSNTSIKSPSVIASTLARFHNDSPQQTTTEVRPSSPFPRPTISELLNPRDHSILKAAWDEMLHKRFLAPGLLSVLHFYFAAEFEEVQTHPTVRILLPPNSRMTFSSVNHNRGRSTSISTTLDGVTVAISHVPGSPRSVVWSLSDYAINGYGPRREDAQGSSPVVTASWSAMHLSRAFSTVQGSKDAVWLEYKELAEPSEDDPDELYQEFLASWAHWER</sequence>
<proteinExistence type="predicted"/>
<evidence type="ECO:0000313" key="1">
    <source>
        <dbReference type="EMBL" id="KAI0091190.1"/>
    </source>
</evidence>
<comment type="caution">
    <text evidence="1">The sequence shown here is derived from an EMBL/GenBank/DDBJ whole genome shotgun (WGS) entry which is preliminary data.</text>
</comment>
<accession>A0ACB8UAB8</accession>